<dbReference type="EMBL" id="CAXAMM010043195">
    <property type="protein sequence ID" value="CAK9108919.1"/>
    <property type="molecule type" value="Genomic_DNA"/>
</dbReference>
<feature type="chain" id="PRO_5047435445" evidence="1">
    <location>
        <begin position="22"/>
        <end position="213"/>
    </location>
</feature>
<evidence type="ECO:0000256" key="1">
    <source>
        <dbReference type="SAM" id="SignalP"/>
    </source>
</evidence>
<protein>
    <submittedName>
        <fullName evidence="2">Uncharacterized protein</fullName>
    </submittedName>
</protein>
<dbReference type="Gene3D" id="3.40.50.450">
    <property type="match status" value="1"/>
</dbReference>
<evidence type="ECO:0000313" key="3">
    <source>
        <dbReference type="Proteomes" id="UP001642464"/>
    </source>
</evidence>
<accession>A0ABP0S9C9</accession>
<dbReference type="Proteomes" id="UP001642464">
    <property type="component" value="Unassembled WGS sequence"/>
</dbReference>
<dbReference type="SUPFAM" id="SSF102405">
    <property type="entry name" value="MCP/YpsA-like"/>
    <property type="match status" value="1"/>
</dbReference>
<reference evidence="2 3" key="1">
    <citation type="submission" date="2024-02" db="EMBL/GenBank/DDBJ databases">
        <authorList>
            <person name="Chen Y."/>
            <person name="Shah S."/>
            <person name="Dougan E. K."/>
            <person name="Thang M."/>
            <person name="Chan C."/>
        </authorList>
    </citation>
    <scope>NUCLEOTIDE SEQUENCE [LARGE SCALE GENOMIC DNA]</scope>
</reference>
<sequence>MRPVLVLCCCSWLCFSMGCVSAPMTTSVEEMLPKKGLRVALFGSTHFYGADSKDFCEVLGRKLAERCGREVVLLTGANAIVHEVIARSFWQALDGEAQVFHLAPRNYKCPFDFGKVLEAGADNLERRKILAQSAQVGISVEGGPGTAEEIAHARAAGIAVLPVARTGGASSTAHASGPKPAHVEDAQWKLLADSSAPLEETANAVVEMVASML</sequence>
<comment type="caution">
    <text evidence="2">The sequence shown here is derived from an EMBL/GenBank/DDBJ whole genome shotgun (WGS) entry which is preliminary data.</text>
</comment>
<keyword evidence="1" id="KW-0732">Signal</keyword>
<evidence type="ECO:0000313" key="2">
    <source>
        <dbReference type="EMBL" id="CAK9108919.1"/>
    </source>
</evidence>
<organism evidence="2 3">
    <name type="scientific">Durusdinium trenchii</name>
    <dbReference type="NCBI Taxonomy" id="1381693"/>
    <lineage>
        <taxon>Eukaryota</taxon>
        <taxon>Sar</taxon>
        <taxon>Alveolata</taxon>
        <taxon>Dinophyceae</taxon>
        <taxon>Suessiales</taxon>
        <taxon>Symbiodiniaceae</taxon>
        <taxon>Durusdinium</taxon>
    </lineage>
</organism>
<keyword evidence="3" id="KW-1185">Reference proteome</keyword>
<proteinExistence type="predicted"/>
<dbReference type="InterPro" id="IPR041164">
    <property type="entry name" value="LDcluster4"/>
</dbReference>
<name>A0ABP0S9C9_9DINO</name>
<feature type="signal peptide" evidence="1">
    <location>
        <begin position="1"/>
        <end position="21"/>
    </location>
</feature>
<dbReference type="Pfam" id="PF18306">
    <property type="entry name" value="LDcluster4"/>
    <property type="match status" value="1"/>
</dbReference>
<gene>
    <name evidence="2" type="ORF">SCF082_LOCUS50638</name>
</gene>
<dbReference type="PROSITE" id="PS51257">
    <property type="entry name" value="PROKAR_LIPOPROTEIN"/>
    <property type="match status" value="1"/>
</dbReference>